<organism evidence="1 2">
    <name type="scientific">Trypanosoma brucei gambiense (strain MHOM/CI/86/DAL972)</name>
    <dbReference type="NCBI Taxonomy" id="679716"/>
    <lineage>
        <taxon>Eukaryota</taxon>
        <taxon>Discoba</taxon>
        <taxon>Euglenozoa</taxon>
        <taxon>Kinetoplastea</taxon>
        <taxon>Metakinetoplastina</taxon>
        <taxon>Trypanosomatida</taxon>
        <taxon>Trypanosomatidae</taxon>
        <taxon>Trypanosoma</taxon>
    </lineage>
</organism>
<evidence type="ECO:0000313" key="2">
    <source>
        <dbReference type="Proteomes" id="UP000002316"/>
    </source>
</evidence>
<accession>D0A384</accession>
<name>D0A384_TRYB9</name>
<reference evidence="2" key="1">
    <citation type="journal article" date="2010" name="PLoS Negl. Trop. Dis.">
        <title>The genome sequence of Trypanosoma brucei gambiense, causative agent of chronic human african trypanosomiasis.</title>
        <authorList>
            <person name="Jackson A.P."/>
            <person name="Sanders M."/>
            <person name="Berry A."/>
            <person name="McQuillan J."/>
            <person name="Aslett M.A."/>
            <person name="Quail M.A."/>
            <person name="Chukualim B."/>
            <person name="Capewell P."/>
            <person name="MacLeod A."/>
            <person name="Melville S.E."/>
            <person name="Gibson W."/>
            <person name="Barry J.D."/>
            <person name="Berriman M."/>
            <person name="Hertz-Fowler C."/>
        </authorList>
    </citation>
    <scope>NUCLEOTIDE SEQUENCE [LARGE SCALE GENOMIC DNA]</scope>
    <source>
        <strain evidence="2">MHOM/CI/86/DAL972</strain>
    </source>
</reference>
<dbReference type="KEGG" id="tbg:TbgDal_X8170"/>
<evidence type="ECO:0000313" key="1">
    <source>
        <dbReference type="EMBL" id="CBH15728.1"/>
    </source>
</evidence>
<sequence>MLCADAVLIPPRMANSCPGRFMHSGDAYCLTSPYRKVHFLSCCVPVSNVHPRGFVNEAPHSAVVAASSLPRIGVEHHMVVLEQYSIPLIPSFFLPYHICPFCVIL</sequence>
<dbReference type="EMBL" id="FN554973">
    <property type="protein sequence ID" value="CBH15728.1"/>
    <property type="molecule type" value="Genomic_DNA"/>
</dbReference>
<dbReference type="Proteomes" id="UP000002316">
    <property type="component" value="Chromosome 10"/>
</dbReference>
<gene>
    <name evidence="1" type="ORF">TbgDal_X8170</name>
</gene>
<dbReference type="RefSeq" id="XP_011777992.1">
    <property type="nucleotide sequence ID" value="XM_011779690.1"/>
</dbReference>
<proteinExistence type="predicted"/>
<dbReference type="GeneID" id="23865931"/>
<protein>
    <submittedName>
        <fullName evidence="1">Uncharacterized protein</fullName>
    </submittedName>
</protein>
<dbReference type="AlphaFoldDB" id="D0A384"/>